<dbReference type="OrthoDB" id="272624at2759"/>
<organism evidence="3 4">
    <name type="scientific">Paraglomus occultum</name>
    <dbReference type="NCBI Taxonomy" id="144539"/>
    <lineage>
        <taxon>Eukaryota</taxon>
        <taxon>Fungi</taxon>
        <taxon>Fungi incertae sedis</taxon>
        <taxon>Mucoromycota</taxon>
        <taxon>Glomeromycotina</taxon>
        <taxon>Glomeromycetes</taxon>
        <taxon>Paraglomerales</taxon>
        <taxon>Paraglomeraceae</taxon>
        <taxon>Paraglomus</taxon>
    </lineage>
</organism>
<dbReference type="PANTHER" id="PTHR22929:SF0">
    <property type="entry name" value="TRANSCRIPTION FACTOR TFIIIB COMPONENT B'' HOMOLOG"/>
    <property type="match status" value="1"/>
</dbReference>
<reference evidence="3" key="1">
    <citation type="submission" date="2021-06" db="EMBL/GenBank/DDBJ databases">
        <authorList>
            <person name="Kallberg Y."/>
            <person name="Tangrot J."/>
            <person name="Rosling A."/>
        </authorList>
    </citation>
    <scope>NUCLEOTIDE SEQUENCE</scope>
    <source>
        <strain evidence="3">IA702</strain>
    </source>
</reference>
<dbReference type="SUPFAM" id="SSF46689">
    <property type="entry name" value="Homeodomain-like"/>
    <property type="match status" value="1"/>
</dbReference>
<dbReference type="Pfam" id="PF15963">
    <property type="entry name" value="Myb_DNA-bind_7"/>
    <property type="match status" value="1"/>
</dbReference>
<dbReference type="InterPro" id="IPR017884">
    <property type="entry name" value="SANT_dom"/>
</dbReference>
<dbReference type="SMART" id="SM00717">
    <property type="entry name" value="SANT"/>
    <property type="match status" value="1"/>
</dbReference>
<name>A0A9N9BFP7_9GLOM</name>
<evidence type="ECO:0000313" key="4">
    <source>
        <dbReference type="Proteomes" id="UP000789572"/>
    </source>
</evidence>
<sequence>MTKTRGIAIAIPSRDPIPERTQIEQLTIVETLSPPERQDKHRKIKTNKRRIRAWEDDPDEQPVNVNVTTMAELCKDVRVGRKSKVFRELEKAKYEKFQERKAKKKRLTAAVRSTPVVDEPEGEEVSILDGIEDPDEVNNTRSRKSETSVASDIDVSDGAQEYVLQDDGSHTRQRTNSVTSEHSIEIVHSDEEASQAVDSGQESNDIRALEWDLGGIKETYVQLAEIIFELSLGTAAPQVRVVNGEIVIDEDSLRIDRSAMHKPVQEELLELVVENPYSTIINSASYSKRSRANEKWKEDETELFYKALSMWGTDFEIISKLFPTRTRRQVKAKFKRESRLDPKRINEATANRIPIDLEEFTKITGVTLNVQDISD</sequence>
<dbReference type="PANTHER" id="PTHR22929">
    <property type="entry name" value="RNA POLYMERASE III TRANSCRIPTION INITIATION FACTOR B"/>
    <property type="match status" value="1"/>
</dbReference>
<dbReference type="PROSITE" id="PS51293">
    <property type="entry name" value="SANT"/>
    <property type="match status" value="1"/>
</dbReference>
<dbReference type="GO" id="GO:0001156">
    <property type="term" value="F:TFIIIC-class transcription factor complex binding"/>
    <property type="evidence" value="ECO:0007669"/>
    <property type="project" value="TreeGrafter"/>
</dbReference>
<feature type="region of interest" description="Disordered" evidence="1">
    <location>
        <begin position="133"/>
        <end position="152"/>
    </location>
</feature>
<dbReference type="GO" id="GO:0070898">
    <property type="term" value="P:RNA polymerase III preinitiation complex assembly"/>
    <property type="evidence" value="ECO:0007669"/>
    <property type="project" value="TreeGrafter"/>
</dbReference>
<accession>A0A9N9BFP7</accession>
<dbReference type="AlphaFoldDB" id="A0A9N9BFP7"/>
<dbReference type="GO" id="GO:0000126">
    <property type="term" value="C:transcription factor TFIIIB complex"/>
    <property type="evidence" value="ECO:0007669"/>
    <property type="project" value="TreeGrafter"/>
</dbReference>
<dbReference type="Proteomes" id="UP000789572">
    <property type="component" value="Unassembled WGS sequence"/>
</dbReference>
<evidence type="ECO:0000259" key="2">
    <source>
        <dbReference type="PROSITE" id="PS51293"/>
    </source>
</evidence>
<dbReference type="InterPro" id="IPR009057">
    <property type="entry name" value="Homeodomain-like_sf"/>
</dbReference>
<dbReference type="Gene3D" id="1.20.58.1880">
    <property type="match status" value="1"/>
</dbReference>
<protein>
    <submittedName>
        <fullName evidence="3">8621_t:CDS:1</fullName>
    </submittedName>
</protein>
<proteinExistence type="predicted"/>
<evidence type="ECO:0000256" key="1">
    <source>
        <dbReference type="SAM" id="MobiDB-lite"/>
    </source>
</evidence>
<gene>
    <name evidence="3" type="ORF">POCULU_LOCUS5766</name>
</gene>
<comment type="caution">
    <text evidence="3">The sequence shown here is derived from an EMBL/GenBank/DDBJ whole genome shotgun (WGS) entry which is preliminary data.</text>
</comment>
<dbReference type="CDD" id="cd00167">
    <property type="entry name" value="SANT"/>
    <property type="match status" value="1"/>
</dbReference>
<evidence type="ECO:0000313" key="3">
    <source>
        <dbReference type="EMBL" id="CAG8566319.1"/>
    </source>
</evidence>
<dbReference type="EMBL" id="CAJVPJ010000934">
    <property type="protein sequence ID" value="CAG8566319.1"/>
    <property type="molecule type" value="Genomic_DNA"/>
</dbReference>
<dbReference type="InterPro" id="IPR001005">
    <property type="entry name" value="SANT/Myb"/>
</dbReference>
<feature type="domain" description="SANT" evidence="2">
    <location>
        <begin position="291"/>
        <end position="342"/>
    </location>
</feature>
<keyword evidence="4" id="KW-1185">Reference proteome</keyword>
<dbReference type="InterPro" id="IPR039467">
    <property type="entry name" value="TFIIIB_B''_Myb"/>
</dbReference>